<keyword evidence="3" id="KW-1185">Reference proteome</keyword>
<evidence type="ECO:0000313" key="3">
    <source>
        <dbReference type="Proteomes" id="UP001419268"/>
    </source>
</evidence>
<comment type="caution">
    <text evidence="2">The sequence shown here is derived from an EMBL/GenBank/DDBJ whole genome shotgun (WGS) entry which is preliminary data.</text>
</comment>
<feature type="region of interest" description="Disordered" evidence="1">
    <location>
        <begin position="17"/>
        <end position="38"/>
    </location>
</feature>
<dbReference type="Proteomes" id="UP001419268">
    <property type="component" value="Unassembled WGS sequence"/>
</dbReference>
<proteinExistence type="predicted"/>
<protein>
    <submittedName>
        <fullName evidence="2">Uncharacterized protein</fullName>
    </submittedName>
</protein>
<evidence type="ECO:0000313" key="2">
    <source>
        <dbReference type="EMBL" id="KAK9089037.1"/>
    </source>
</evidence>
<gene>
    <name evidence="2" type="ORF">Scep_028119</name>
</gene>
<dbReference type="AlphaFoldDB" id="A0AAP0HLH0"/>
<evidence type="ECO:0000256" key="1">
    <source>
        <dbReference type="SAM" id="MobiDB-lite"/>
    </source>
</evidence>
<name>A0AAP0HLH0_9MAGN</name>
<organism evidence="2 3">
    <name type="scientific">Stephania cephalantha</name>
    <dbReference type="NCBI Taxonomy" id="152367"/>
    <lineage>
        <taxon>Eukaryota</taxon>
        <taxon>Viridiplantae</taxon>
        <taxon>Streptophyta</taxon>
        <taxon>Embryophyta</taxon>
        <taxon>Tracheophyta</taxon>
        <taxon>Spermatophyta</taxon>
        <taxon>Magnoliopsida</taxon>
        <taxon>Ranunculales</taxon>
        <taxon>Menispermaceae</taxon>
        <taxon>Menispermoideae</taxon>
        <taxon>Cissampelideae</taxon>
        <taxon>Stephania</taxon>
    </lineage>
</organism>
<dbReference type="EMBL" id="JBBNAG010000012">
    <property type="protein sequence ID" value="KAK9089037.1"/>
    <property type="molecule type" value="Genomic_DNA"/>
</dbReference>
<accession>A0AAP0HLH0</accession>
<reference evidence="2 3" key="1">
    <citation type="submission" date="2024-01" db="EMBL/GenBank/DDBJ databases">
        <title>Genome assemblies of Stephania.</title>
        <authorList>
            <person name="Yang L."/>
        </authorList>
    </citation>
    <scope>NUCLEOTIDE SEQUENCE [LARGE SCALE GENOMIC DNA]</scope>
    <source>
        <strain evidence="2">JXDWG</strain>
        <tissue evidence="2">Leaf</tissue>
    </source>
</reference>
<sequence>MGNVPYLQTGCPTAFSVERSSRSHPSTLAPVDGGPSGPTLIKKEMTEEVTKSKILACITALKKLFMHAWWYYGRIWKYDGML</sequence>